<name>A0A2T2P807_CORCC</name>
<protein>
    <recommendedName>
        <fullName evidence="4">EthD domain-containing protein</fullName>
    </recommendedName>
</protein>
<organism evidence="2 3">
    <name type="scientific">Corynespora cassiicola Philippines</name>
    <dbReference type="NCBI Taxonomy" id="1448308"/>
    <lineage>
        <taxon>Eukaryota</taxon>
        <taxon>Fungi</taxon>
        <taxon>Dikarya</taxon>
        <taxon>Ascomycota</taxon>
        <taxon>Pezizomycotina</taxon>
        <taxon>Dothideomycetes</taxon>
        <taxon>Pleosporomycetidae</taxon>
        <taxon>Pleosporales</taxon>
        <taxon>Corynesporascaceae</taxon>
        <taxon>Corynespora</taxon>
    </lineage>
</organism>
<dbReference type="EMBL" id="KZ678128">
    <property type="protein sequence ID" value="PSN73802.1"/>
    <property type="molecule type" value="Genomic_DNA"/>
</dbReference>
<dbReference type="AlphaFoldDB" id="A0A2T2P807"/>
<evidence type="ECO:0008006" key="4">
    <source>
        <dbReference type="Google" id="ProtNLM"/>
    </source>
</evidence>
<evidence type="ECO:0000256" key="1">
    <source>
        <dbReference type="SAM" id="SignalP"/>
    </source>
</evidence>
<keyword evidence="3" id="KW-1185">Reference proteome</keyword>
<sequence>MPITLLALLLCGATLAAAQSNSTSAWPNPFPKQLAAVRRRQGLTTSEFLYHHTFVHGQKSWNAPDTIDQPVAYVQGHVFDSAYGINTTKNEPHVSYFGHSDMTELYSRSQDAFATPPPNNYTATVIGPDGNAFSDFSASINMYGHETFQEVNATCLLSESSETYNAFYWVFANAPNANTSSFDNVTFAEPIMKSMLEAFSPGVIHNASIHTPVPGLDSRTYYGGYGNPTLNAVLKFWLCDDNQAVTAFRNAQLGLGSLNEEFGIDLDKSFVIFTRAVLMYDRSTDTPFDVGRATRAVFADRFRGNVAGPPLSQNAG</sequence>
<dbReference type="Proteomes" id="UP000240883">
    <property type="component" value="Unassembled WGS sequence"/>
</dbReference>
<keyword evidence="1" id="KW-0732">Signal</keyword>
<dbReference type="OrthoDB" id="5340195at2759"/>
<feature type="chain" id="PRO_5015431934" description="EthD domain-containing protein" evidence="1">
    <location>
        <begin position="19"/>
        <end position="316"/>
    </location>
</feature>
<reference evidence="2 3" key="1">
    <citation type="journal article" date="2018" name="Front. Microbiol.">
        <title>Genome-Wide Analysis of Corynespora cassiicola Leaf Fall Disease Putative Effectors.</title>
        <authorList>
            <person name="Lopez D."/>
            <person name="Ribeiro S."/>
            <person name="Label P."/>
            <person name="Fumanal B."/>
            <person name="Venisse J.S."/>
            <person name="Kohler A."/>
            <person name="de Oliveira R.R."/>
            <person name="Labutti K."/>
            <person name="Lipzen A."/>
            <person name="Lail K."/>
            <person name="Bauer D."/>
            <person name="Ohm R.A."/>
            <person name="Barry K.W."/>
            <person name="Spatafora J."/>
            <person name="Grigoriev I.V."/>
            <person name="Martin F.M."/>
            <person name="Pujade-Renaud V."/>
        </authorList>
    </citation>
    <scope>NUCLEOTIDE SEQUENCE [LARGE SCALE GENOMIC DNA]</scope>
    <source>
        <strain evidence="2 3">Philippines</strain>
    </source>
</reference>
<proteinExistence type="predicted"/>
<gene>
    <name evidence="2" type="ORF">BS50DRAFT_670332</name>
</gene>
<evidence type="ECO:0000313" key="2">
    <source>
        <dbReference type="EMBL" id="PSN73802.1"/>
    </source>
</evidence>
<accession>A0A2T2P807</accession>
<feature type="signal peptide" evidence="1">
    <location>
        <begin position="1"/>
        <end position="18"/>
    </location>
</feature>
<evidence type="ECO:0000313" key="3">
    <source>
        <dbReference type="Proteomes" id="UP000240883"/>
    </source>
</evidence>